<dbReference type="InterPro" id="IPR037523">
    <property type="entry name" value="VOC_core"/>
</dbReference>
<sequence>MVIHKRRSAASAPPAFTVTHPEAAVIKSLAIATVWSTDQERDKKFFVETLGFTERTDMNMGDMRWVTVSPPGQPDVQLTLMRPDGPGLDPESREAVLTLVNKGVLGAGAFATDDCRGTYAELKAKGVEFVQEPQERPYGIEALFRDPSGNWYSLTQRWDRDDLDMSKPWSGCVEDEADGAAAPGGAGGTGEVS</sequence>
<name>A0ABQ2MNJ4_9ACTN</name>
<dbReference type="PANTHER" id="PTHR36437:SF2">
    <property type="entry name" value="GLYOXALASE_BLEOMYCIN RESISTANCE PROTEIN_DIOXYGENASE"/>
    <property type="match status" value="1"/>
</dbReference>
<keyword evidence="4" id="KW-1185">Reference proteome</keyword>
<feature type="region of interest" description="Disordered" evidence="1">
    <location>
        <begin position="169"/>
        <end position="193"/>
    </location>
</feature>
<evidence type="ECO:0000313" key="4">
    <source>
        <dbReference type="Proteomes" id="UP000631535"/>
    </source>
</evidence>
<reference evidence="4" key="1">
    <citation type="journal article" date="2019" name="Int. J. Syst. Evol. Microbiol.">
        <title>The Global Catalogue of Microorganisms (GCM) 10K type strain sequencing project: providing services to taxonomists for standard genome sequencing and annotation.</title>
        <authorList>
            <consortium name="The Broad Institute Genomics Platform"/>
            <consortium name="The Broad Institute Genome Sequencing Center for Infectious Disease"/>
            <person name="Wu L."/>
            <person name="Ma J."/>
        </authorList>
    </citation>
    <scope>NUCLEOTIDE SEQUENCE [LARGE SCALE GENOMIC DNA]</scope>
    <source>
        <strain evidence="4">CGMCC 4.7178</strain>
    </source>
</reference>
<dbReference type="PANTHER" id="PTHR36437">
    <property type="entry name" value="GLYOXALASE/BLEOMYCIN RESISTANCE PROTEIN/DIOXYGENASE"/>
    <property type="match status" value="1"/>
</dbReference>
<accession>A0ABQ2MNJ4</accession>
<dbReference type="InterPro" id="IPR004360">
    <property type="entry name" value="Glyas_Fos-R_dOase_dom"/>
</dbReference>
<dbReference type="Gene3D" id="3.10.180.10">
    <property type="entry name" value="2,3-Dihydroxybiphenyl 1,2-Dioxygenase, domain 1"/>
    <property type="match status" value="1"/>
</dbReference>
<protein>
    <recommendedName>
        <fullName evidence="2">VOC domain-containing protein</fullName>
    </recommendedName>
</protein>
<dbReference type="Pfam" id="PF00903">
    <property type="entry name" value="Glyoxalase"/>
    <property type="match status" value="1"/>
</dbReference>
<gene>
    <name evidence="3" type="ORF">GCM10012287_45090</name>
</gene>
<dbReference type="EMBL" id="BMMP01000016">
    <property type="protein sequence ID" value="GGO54961.1"/>
    <property type="molecule type" value="Genomic_DNA"/>
</dbReference>
<dbReference type="InterPro" id="IPR029068">
    <property type="entry name" value="Glyas_Bleomycin-R_OHBP_Dase"/>
</dbReference>
<feature type="domain" description="VOC" evidence="2">
    <location>
        <begin position="28"/>
        <end position="157"/>
    </location>
</feature>
<dbReference type="PROSITE" id="PS51819">
    <property type="entry name" value="VOC"/>
    <property type="match status" value="1"/>
</dbReference>
<dbReference type="SUPFAM" id="SSF54593">
    <property type="entry name" value="Glyoxalase/Bleomycin resistance protein/Dihydroxybiphenyl dioxygenase"/>
    <property type="match status" value="1"/>
</dbReference>
<organism evidence="3 4">
    <name type="scientific">Streptomyces daqingensis</name>
    <dbReference type="NCBI Taxonomy" id="1472640"/>
    <lineage>
        <taxon>Bacteria</taxon>
        <taxon>Bacillati</taxon>
        <taxon>Actinomycetota</taxon>
        <taxon>Actinomycetes</taxon>
        <taxon>Kitasatosporales</taxon>
        <taxon>Streptomycetaceae</taxon>
        <taxon>Streptomyces</taxon>
    </lineage>
</organism>
<comment type="caution">
    <text evidence="3">The sequence shown here is derived from an EMBL/GenBank/DDBJ whole genome shotgun (WGS) entry which is preliminary data.</text>
</comment>
<evidence type="ECO:0000313" key="3">
    <source>
        <dbReference type="EMBL" id="GGO54961.1"/>
    </source>
</evidence>
<evidence type="ECO:0000259" key="2">
    <source>
        <dbReference type="PROSITE" id="PS51819"/>
    </source>
</evidence>
<evidence type="ECO:0000256" key="1">
    <source>
        <dbReference type="SAM" id="MobiDB-lite"/>
    </source>
</evidence>
<dbReference type="Proteomes" id="UP000631535">
    <property type="component" value="Unassembled WGS sequence"/>
</dbReference>
<feature type="compositionally biased region" description="Gly residues" evidence="1">
    <location>
        <begin position="182"/>
        <end position="193"/>
    </location>
</feature>
<proteinExistence type="predicted"/>